<accession>A0ACC0U6W2</accession>
<proteinExistence type="predicted"/>
<evidence type="ECO:0000313" key="2">
    <source>
        <dbReference type="Proteomes" id="UP001207468"/>
    </source>
</evidence>
<keyword evidence="2" id="KW-1185">Reference proteome</keyword>
<organism evidence="1 2">
    <name type="scientific">Russula earlei</name>
    <dbReference type="NCBI Taxonomy" id="71964"/>
    <lineage>
        <taxon>Eukaryota</taxon>
        <taxon>Fungi</taxon>
        <taxon>Dikarya</taxon>
        <taxon>Basidiomycota</taxon>
        <taxon>Agaricomycotina</taxon>
        <taxon>Agaricomycetes</taxon>
        <taxon>Russulales</taxon>
        <taxon>Russulaceae</taxon>
        <taxon>Russula</taxon>
    </lineage>
</organism>
<protein>
    <submittedName>
        <fullName evidence="1">Uncharacterized protein</fullName>
    </submittedName>
</protein>
<comment type="caution">
    <text evidence="1">The sequence shown here is derived from an EMBL/GenBank/DDBJ whole genome shotgun (WGS) entry which is preliminary data.</text>
</comment>
<reference evidence="1" key="1">
    <citation type="submission" date="2021-03" db="EMBL/GenBank/DDBJ databases">
        <title>Evolutionary priming and transition to the ectomycorrhizal habit in an iconic lineage of mushroom-forming fungi: is preadaptation a requirement?</title>
        <authorList>
            <consortium name="DOE Joint Genome Institute"/>
            <person name="Looney B.P."/>
            <person name="Miyauchi S."/>
            <person name="Morin E."/>
            <person name="Drula E."/>
            <person name="Courty P.E."/>
            <person name="Chicoki N."/>
            <person name="Fauchery L."/>
            <person name="Kohler A."/>
            <person name="Kuo A."/>
            <person name="LaButti K."/>
            <person name="Pangilinan J."/>
            <person name="Lipzen A."/>
            <person name="Riley R."/>
            <person name="Andreopoulos W."/>
            <person name="He G."/>
            <person name="Johnson J."/>
            <person name="Barry K.W."/>
            <person name="Grigoriev I.V."/>
            <person name="Nagy L."/>
            <person name="Hibbett D."/>
            <person name="Henrissat B."/>
            <person name="Matheny P.B."/>
            <person name="Labbe J."/>
            <person name="Martin A.F."/>
        </authorList>
    </citation>
    <scope>NUCLEOTIDE SEQUENCE</scope>
    <source>
        <strain evidence="1">BPL698</strain>
    </source>
</reference>
<name>A0ACC0U6W2_9AGAM</name>
<evidence type="ECO:0000313" key="1">
    <source>
        <dbReference type="EMBL" id="KAI9464770.1"/>
    </source>
</evidence>
<dbReference type="Proteomes" id="UP001207468">
    <property type="component" value="Unassembled WGS sequence"/>
</dbReference>
<sequence>MVYFLVLRSAFKTCHLLSTTAHLSSLYAHVLQILSGDRQLEGQFEWEDVPLPVRNGTMHGTLQDPYHTTNLANYGMVNYPPPPGDHAVPQIGLAQGNLAPGQENFPENEGDGHFNYAPQGRELGHTQAELPDGLAYQAPAFGQPTRENLRRLASRYVHHPGSQVDMVQMEPGFMGRYRVVIILDMTDLL</sequence>
<gene>
    <name evidence="1" type="ORF">F5148DRAFT_173527</name>
</gene>
<dbReference type="EMBL" id="JAGFNK010000148">
    <property type="protein sequence ID" value="KAI9464770.1"/>
    <property type="molecule type" value="Genomic_DNA"/>
</dbReference>